<dbReference type="RefSeq" id="WP_153742807.1">
    <property type="nucleotide sequence ID" value="NZ_CP045843.1"/>
</dbReference>
<organism evidence="1 2">
    <name type="scientific">Kluyvera intermedia</name>
    <name type="common">Enterobacter intermedius</name>
    <dbReference type="NCBI Taxonomy" id="61648"/>
    <lineage>
        <taxon>Bacteria</taxon>
        <taxon>Pseudomonadati</taxon>
        <taxon>Pseudomonadota</taxon>
        <taxon>Gammaproteobacteria</taxon>
        <taxon>Enterobacterales</taxon>
        <taxon>Enterobacteriaceae</taxon>
        <taxon>Kluyvera</taxon>
    </lineage>
</organism>
<proteinExistence type="predicted"/>
<protein>
    <submittedName>
        <fullName evidence="1">Two-component-system connector protein AriR</fullName>
    </submittedName>
</protein>
<gene>
    <name evidence="1" type="ORF">GHC21_09980</name>
</gene>
<evidence type="ECO:0000313" key="2">
    <source>
        <dbReference type="Proteomes" id="UP000344450"/>
    </source>
</evidence>
<sequence length="88" mass="9833">MAQQSNFNDFIATKSLNAYFQSAGDRLEEESQVLDLAIKAMVNDGQHINNKSIISNLIQTLECTDDIVMAHVVRNTLEIVVNHTVDDI</sequence>
<dbReference type="InterPro" id="IPR024753">
    <property type="entry name" value="AriR"/>
</dbReference>
<accession>A0ABX6DN22</accession>
<dbReference type="GeneID" id="91972731"/>
<dbReference type="Gene3D" id="1.20.5.5260">
    <property type="match status" value="1"/>
</dbReference>
<dbReference type="Pfam" id="PF10798">
    <property type="entry name" value="YmgB"/>
    <property type="match status" value="1"/>
</dbReference>
<name>A0ABX6DN22_KLUIN</name>
<reference evidence="1 2" key="1">
    <citation type="submission" date="2019-10" db="EMBL/GenBank/DDBJ databases">
        <title>Complete genome sequencing of drug resistant plasmids in Kluyvera intermedia.</title>
        <authorList>
            <person name="Ke C."/>
            <person name="Jian S."/>
        </authorList>
    </citation>
    <scope>NUCLEOTIDE SEQUENCE [LARGE SCALE GENOMIC DNA]</scope>
    <source>
        <strain evidence="1 2">N2-1</strain>
    </source>
</reference>
<evidence type="ECO:0000313" key="1">
    <source>
        <dbReference type="EMBL" id="QGH29963.1"/>
    </source>
</evidence>
<keyword evidence="2" id="KW-1185">Reference proteome</keyword>
<dbReference type="Proteomes" id="UP000344450">
    <property type="component" value="Chromosome"/>
</dbReference>
<dbReference type="EMBL" id="CP045845">
    <property type="protein sequence ID" value="QGH29963.1"/>
    <property type="molecule type" value="Genomic_DNA"/>
</dbReference>